<organism evidence="2 3">
    <name type="scientific">Folsomia candida</name>
    <name type="common">Springtail</name>
    <dbReference type="NCBI Taxonomy" id="158441"/>
    <lineage>
        <taxon>Eukaryota</taxon>
        <taxon>Metazoa</taxon>
        <taxon>Ecdysozoa</taxon>
        <taxon>Arthropoda</taxon>
        <taxon>Hexapoda</taxon>
        <taxon>Collembola</taxon>
        <taxon>Entomobryomorpha</taxon>
        <taxon>Isotomoidea</taxon>
        <taxon>Isotomidae</taxon>
        <taxon>Proisotominae</taxon>
        <taxon>Folsomia</taxon>
    </lineage>
</organism>
<sequence length="655" mass="75169">MRWNNYPKLLQLVNEKAVNNVVTVTEDPVVFKRLFQYFHTEDFPDRSSYTANEIINILKLASRNCPGELSDEMTKKLFENGLRLKNAYKMLNFASLFDLSGLKDMASSFMEKVNRNARTYLASADFLELDENCLVNLLQSDDLACQEIQLFEAVVRWGKNKQKSASSNLRDILNSAIHQIRFPLMTPLQLTTTVDDSHVLTSAEMKDLFIYVCTDEVKRSKISDTLPFISRPRAPVINPQDDYEDNDQTNDIDIDATEPAEINNDNENSTNCEDSLCQLQNMHLVSETWDEMIEKIRNSNNILKNTTELRCTVWTDCRTGEEDVPRILLPHLTKVVLNLEIPDEDEDNDDAVHVQRRNFNLEKYLFFKKEGDDVNINCEVTLNECTFFKWPPAEREVLVGFGRPNSIPFLNRLMNKEVMEKFDMLTIVDNQLPDAMMRKLMSLEVCRGGGGGGFINATYIDRSNPGLEYVLRPPEAGVRDFFWSTEYVEARVREICRRPEYAWLSGVRRIFPGSAVKDVLLWGVKAASSTQLGDFLRNLGNLEVLSCWTKGPLKKLNDKQSRTREIPIIDIHRDLTSGDKLVKLSVRKAGLVVPPVATVVKHNLTKLHTSNCYFSSEIYAHFHEIFPNLRKVSFEYDEVRMENTLLILPSQENGT</sequence>
<evidence type="ECO:0000259" key="1">
    <source>
        <dbReference type="SMART" id="SM00875"/>
    </source>
</evidence>
<comment type="caution">
    <text evidence="2">The sequence shown here is derived from an EMBL/GenBank/DDBJ whole genome shotgun (WGS) entry which is preliminary data.</text>
</comment>
<dbReference type="GO" id="GO:0000932">
    <property type="term" value="C:P-body"/>
    <property type="evidence" value="ECO:0007669"/>
    <property type="project" value="TreeGrafter"/>
</dbReference>
<dbReference type="Gene3D" id="3.30.710.10">
    <property type="entry name" value="Potassium Channel Kv1.1, Chain A"/>
    <property type="match status" value="1"/>
</dbReference>
<dbReference type="Pfam" id="PF07707">
    <property type="entry name" value="BACK"/>
    <property type="match status" value="1"/>
</dbReference>
<protein>
    <submittedName>
        <fullName evidence="2">BTB/POZ domain-containing protein 2</fullName>
    </submittedName>
</protein>
<dbReference type="Proteomes" id="UP000198287">
    <property type="component" value="Unassembled WGS sequence"/>
</dbReference>
<dbReference type="AlphaFoldDB" id="A0A226E9Y5"/>
<dbReference type="EMBL" id="LNIX01000005">
    <property type="protein sequence ID" value="OXA54259.1"/>
    <property type="molecule type" value="Genomic_DNA"/>
</dbReference>
<dbReference type="SMART" id="SM00875">
    <property type="entry name" value="BACK"/>
    <property type="match status" value="1"/>
</dbReference>
<dbReference type="Gene3D" id="1.25.40.420">
    <property type="match status" value="1"/>
</dbReference>
<dbReference type="InterPro" id="IPR011333">
    <property type="entry name" value="SKP1/BTB/POZ_sf"/>
</dbReference>
<dbReference type="PANTHER" id="PTHR45774">
    <property type="entry name" value="BTB/POZ DOMAIN-CONTAINING"/>
    <property type="match status" value="1"/>
</dbReference>
<dbReference type="PANTHER" id="PTHR45774:SF3">
    <property type="entry name" value="BTB (POZ) DOMAIN-CONTAINING 2B-RELATED"/>
    <property type="match status" value="1"/>
</dbReference>
<gene>
    <name evidence="2" type="ORF">Fcan01_10087</name>
</gene>
<accession>A0A226E9Y5</accession>
<reference evidence="2 3" key="1">
    <citation type="submission" date="2015-12" db="EMBL/GenBank/DDBJ databases">
        <title>The genome of Folsomia candida.</title>
        <authorList>
            <person name="Faddeeva A."/>
            <person name="Derks M.F."/>
            <person name="Anvar Y."/>
            <person name="Smit S."/>
            <person name="Van Straalen N."/>
            <person name="Roelofs D."/>
        </authorList>
    </citation>
    <scope>NUCLEOTIDE SEQUENCE [LARGE SCALE GENOMIC DNA]</scope>
    <source>
        <strain evidence="2 3">VU population</strain>
        <tissue evidence="2">Whole body</tissue>
    </source>
</reference>
<keyword evidence="3" id="KW-1185">Reference proteome</keyword>
<dbReference type="InterPro" id="IPR011705">
    <property type="entry name" value="BACK"/>
</dbReference>
<evidence type="ECO:0000313" key="2">
    <source>
        <dbReference type="EMBL" id="OXA54259.1"/>
    </source>
</evidence>
<feature type="domain" description="BACK" evidence="1">
    <location>
        <begin position="87"/>
        <end position="195"/>
    </location>
</feature>
<dbReference type="GO" id="GO:0022008">
    <property type="term" value="P:neurogenesis"/>
    <property type="evidence" value="ECO:0007669"/>
    <property type="project" value="TreeGrafter"/>
</dbReference>
<proteinExistence type="predicted"/>
<evidence type="ECO:0000313" key="3">
    <source>
        <dbReference type="Proteomes" id="UP000198287"/>
    </source>
</evidence>
<name>A0A226E9Y5_FOLCA</name>
<dbReference type="GO" id="GO:0005829">
    <property type="term" value="C:cytosol"/>
    <property type="evidence" value="ECO:0007669"/>
    <property type="project" value="TreeGrafter"/>
</dbReference>